<gene>
    <name evidence="3" type="ORF">FHU37_003949</name>
</gene>
<dbReference type="AlphaFoldDB" id="A0A852ZXD0"/>
<accession>A0A852ZXD0</accession>
<dbReference type="PRINTS" id="PR00412">
    <property type="entry name" value="EPOXHYDRLASE"/>
</dbReference>
<dbReference type="InterPro" id="IPR029058">
    <property type="entry name" value="AB_hydrolase_fold"/>
</dbReference>
<organism evidence="3 4">
    <name type="scientific">Allostreptomyces psammosilenae</name>
    <dbReference type="NCBI Taxonomy" id="1892865"/>
    <lineage>
        <taxon>Bacteria</taxon>
        <taxon>Bacillati</taxon>
        <taxon>Actinomycetota</taxon>
        <taxon>Actinomycetes</taxon>
        <taxon>Kitasatosporales</taxon>
        <taxon>Streptomycetaceae</taxon>
        <taxon>Allostreptomyces</taxon>
    </lineage>
</organism>
<dbReference type="EMBL" id="JACBZD010000001">
    <property type="protein sequence ID" value="NYI07006.1"/>
    <property type="molecule type" value="Genomic_DNA"/>
</dbReference>
<dbReference type="Proteomes" id="UP000567795">
    <property type="component" value="Unassembled WGS sequence"/>
</dbReference>
<dbReference type="Gene3D" id="3.40.50.1820">
    <property type="entry name" value="alpha/beta hydrolase"/>
    <property type="match status" value="1"/>
</dbReference>
<sequence length="333" mass="35967">MTAAPVEISHRSITVNGLRTHVAEAGSGPLVVLLHGWPESWYAWRHQLPALAAAGYHAVAPDQRGYGGTDVPERVEDYTIVHLVDDVAALIEALGERQAVVVGHDWGAIVAWNTAQMRPERVRGVAALSIPHRWAEPTGSLPPVAGMRAAFGEDFYIVHFQRPGVADADLARDPAALFRRMLGYTGPAWTGMLSPGGGLLDSLPEPDVLPDWLTERDIAAFAAEFERSGFTGGLNWYRNMDRNWELSAGWRETPVAAPALFVVGDRDGSYASPEARELIEGRSAAVPRLHGALVLPDCGHWTQQERPAEVNAALIDFLRSLEGGRAAGEPASG</sequence>
<dbReference type="RefSeq" id="WP_179815500.1">
    <property type="nucleotide sequence ID" value="NZ_JACBZD010000001.1"/>
</dbReference>
<name>A0A852ZXD0_9ACTN</name>
<reference evidence="3 4" key="1">
    <citation type="submission" date="2020-07" db="EMBL/GenBank/DDBJ databases">
        <title>Sequencing the genomes of 1000 actinobacteria strains.</title>
        <authorList>
            <person name="Klenk H.-P."/>
        </authorList>
    </citation>
    <scope>NUCLEOTIDE SEQUENCE [LARGE SCALE GENOMIC DNA]</scope>
    <source>
        <strain evidence="3 4">DSM 42178</strain>
    </source>
</reference>
<keyword evidence="1" id="KW-0378">Hydrolase</keyword>
<keyword evidence="4" id="KW-1185">Reference proteome</keyword>
<dbReference type="Pfam" id="PF00561">
    <property type="entry name" value="Abhydrolase_1"/>
    <property type="match status" value="1"/>
</dbReference>
<feature type="domain" description="AB hydrolase-1" evidence="2">
    <location>
        <begin position="29"/>
        <end position="306"/>
    </location>
</feature>
<dbReference type="PANTHER" id="PTHR43329">
    <property type="entry name" value="EPOXIDE HYDROLASE"/>
    <property type="match status" value="1"/>
</dbReference>
<evidence type="ECO:0000313" key="4">
    <source>
        <dbReference type="Proteomes" id="UP000567795"/>
    </source>
</evidence>
<dbReference type="GO" id="GO:0016787">
    <property type="term" value="F:hydrolase activity"/>
    <property type="evidence" value="ECO:0007669"/>
    <property type="project" value="UniProtKB-KW"/>
</dbReference>
<comment type="caution">
    <text evidence="3">The sequence shown here is derived from an EMBL/GenBank/DDBJ whole genome shotgun (WGS) entry which is preliminary data.</text>
</comment>
<evidence type="ECO:0000313" key="3">
    <source>
        <dbReference type="EMBL" id="NYI07006.1"/>
    </source>
</evidence>
<evidence type="ECO:0000256" key="1">
    <source>
        <dbReference type="ARBA" id="ARBA00022801"/>
    </source>
</evidence>
<dbReference type="SUPFAM" id="SSF53474">
    <property type="entry name" value="alpha/beta-Hydrolases"/>
    <property type="match status" value="1"/>
</dbReference>
<protein>
    <submittedName>
        <fullName evidence="3">Pimeloyl-ACP methyl ester carboxylesterase</fullName>
    </submittedName>
</protein>
<evidence type="ECO:0000259" key="2">
    <source>
        <dbReference type="Pfam" id="PF00561"/>
    </source>
</evidence>
<dbReference type="InterPro" id="IPR000639">
    <property type="entry name" value="Epox_hydrolase-like"/>
</dbReference>
<proteinExistence type="predicted"/>
<dbReference type="InterPro" id="IPR000073">
    <property type="entry name" value="AB_hydrolase_1"/>
</dbReference>